<evidence type="ECO:0000313" key="3">
    <source>
        <dbReference type="Proteomes" id="UP000007468"/>
    </source>
</evidence>
<feature type="region of interest" description="Disordered" evidence="1">
    <location>
        <begin position="54"/>
        <end position="86"/>
    </location>
</feature>
<reference evidence="3" key="1">
    <citation type="submission" date="2010-12" db="EMBL/GenBank/DDBJ databases">
        <title>The genome sequence of Filifactor alocis strain ATCC 35896.</title>
        <authorList>
            <consortium name="The Broad Institute Genome Sequencing Platform"/>
            <person name="Ward D."/>
            <person name="Earl A."/>
            <person name="Feldgarden M."/>
            <person name="Young S.K."/>
            <person name="Gargeya S."/>
            <person name="Zeng Q."/>
            <person name="Alvarado L."/>
            <person name="Berlin A."/>
            <person name="Bochicchio J."/>
            <person name="Chapman S.B."/>
            <person name="Chen Z."/>
            <person name="Freedman E."/>
            <person name="Gellesch M."/>
            <person name="Goldberg J."/>
            <person name="Griggs A."/>
            <person name="Gujja S."/>
            <person name="Heilman E."/>
            <person name="Heiman D."/>
            <person name="Howarth C."/>
            <person name="Mehta T."/>
            <person name="Neiman D."/>
            <person name="Pearson M."/>
            <person name="Roberts A."/>
            <person name="Saif S."/>
            <person name="Shea T."/>
            <person name="Shenoy N."/>
            <person name="Sisk P."/>
            <person name="Stolte C."/>
            <person name="Sykes S."/>
            <person name="White J."/>
            <person name="Yandava C."/>
            <person name="Izard J."/>
            <person name="Blanton J.M."/>
            <person name="Baranova O.V."/>
            <person name="Tanner A.C."/>
            <person name="Dewhirst F.E."/>
            <person name="Haas B."/>
            <person name="Nusbaum C."/>
            <person name="Birren B."/>
        </authorList>
    </citation>
    <scope>NUCLEOTIDE SEQUENCE [LARGE SCALE GENOMIC DNA]</scope>
    <source>
        <strain evidence="3">ATCC 35896 / D40 B5</strain>
    </source>
</reference>
<evidence type="ECO:0000313" key="2">
    <source>
        <dbReference type="EMBL" id="EFE28878.1"/>
    </source>
</evidence>
<dbReference type="AlphaFoldDB" id="D6GQ25"/>
<feature type="compositionally biased region" description="Polar residues" evidence="1">
    <location>
        <begin position="55"/>
        <end position="68"/>
    </location>
</feature>
<sequence length="117" mass="12971">MKRSIAFFVVTVLVSLPVTKVYAYWNDKLNVDFTAMFVYPTQIVVEKSGDVTGAGASSEQKQFNQQTPVLEGDGLLNPDKDTAPVQNLQTNPVVEEQQVDMEQEAINHDTIPEVSEP</sequence>
<dbReference type="Proteomes" id="UP000007468">
    <property type="component" value="Chromosome"/>
</dbReference>
<keyword evidence="3" id="KW-1185">Reference proteome</keyword>
<gene>
    <name evidence="2" type="ordered locus">HMPREF0389_00800</name>
</gene>
<accession>D6GQ25</accession>
<proteinExistence type="predicted"/>
<protein>
    <submittedName>
        <fullName evidence="2">Uncharacterized protein</fullName>
    </submittedName>
</protein>
<organism evidence="2 3">
    <name type="scientific">Filifactor alocis (strain ATCC 35896 / CCUG 47790 / D40 B5)</name>
    <name type="common">Fusobacterium alocis</name>
    <dbReference type="NCBI Taxonomy" id="546269"/>
    <lineage>
        <taxon>Bacteria</taxon>
        <taxon>Bacillati</taxon>
        <taxon>Bacillota</taxon>
        <taxon>Clostridia</taxon>
        <taxon>Peptostreptococcales</taxon>
        <taxon>Filifactoraceae</taxon>
        <taxon>Filifactor</taxon>
    </lineage>
</organism>
<dbReference type="STRING" id="546269.HMPREF0389_00800"/>
<evidence type="ECO:0000256" key="1">
    <source>
        <dbReference type="SAM" id="MobiDB-lite"/>
    </source>
</evidence>
<dbReference type="EMBL" id="CP002390">
    <property type="protein sequence ID" value="EFE28878.1"/>
    <property type="molecule type" value="Genomic_DNA"/>
</dbReference>
<dbReference type="KEGG" id="faa:HMPREF0389_00800"/>
<dbReference type="RefSeq" id="WP_014262793.1">
    <property type="nucleotide sequence ID" value="NC_016630.1"/>
</dbReference>
<name>D6GQ25_FILAD</name>